<proteinExistence type="predicted"/>
<sequence>MVKNSIDNPVFLIFLLIFAVSINFLASTHFLVILFAGVISTAFYRTLKQKYYYSFAFVIIAFLLIELNMGLKPFSLSLLSYFVYLFIIPRYEQNQINTFLYVIFFYIGLGIIWYIFFNFDSFFSYILIINLIIDLILVGIFL</sequence>
<name>A0A1V9VBL0_9BACT</name>
<comment type="caution">
    <text evidence="1">The sequence shown here is derived from an EMBL/GenBank/DDBJ whole genome shotgun (WGS) entry which is preliminary data.</text>
</comment>
<dbReference type="AlphaFoldDB" id="A0A1V9VBL0"/>
<organism evidence="1 2">
    <name type="scientific">Aliarcobacter cryaerophilus</name>
    <dbReference type="NCBI Taxonomy" id="28198"/>
    <lineage>
        <taxon>Bacteria</taxon>
        <taxon>Pseudomonadati</taxon>
        <taxon>Campylobacterota</taxon>
        <taxon>Epsilonproteobacteria</taxon>
        <taxon>Campylobacterales</taxon>
        <taxon>Arcobacteraceae</taxon>
        <taxon>Aliarcobacter</taxon>
    </lineage>
</organism>
<dbReference type="EMBL" id="LNTC01000086">
    <property type="protein sequence ID" value="OQR41219.1"/>
    <property type="molecule type" value="Genomic_DNA"/>
</dbReference>
<evidence type="ECO:0000313" key="1">
    <source>
        <dbReference type="EMBL" id="OQR41219.1"/>
    </source>
</evidence>
<gene>
    <name evidence="1" type="ORF">AS859_07000</name>
</gene>
<evidence type="ECO:0000313" key="2">
    <source>
        <dbReference type="Proteomes" id="UP000192599"/>
    </source>
</evidence>
<dbReference type="Proteomes" id="UP000192599">
    <property type="component" value="Unassembled WGS sequence"/>
</dbReference>
<protein>
    <submittedName>
        <fullName evidence="1">Uncharacterized protein</fullName>
    </submittedName>
</protein>
<accession>A0A1V9VBL0</accession>
<dbReference type="RefSeq" id="WP_066155726.1">
    <property type="nucleotide sequence ID" value="NZ_CP060692.1"/>
</dbReference>
<reference evidence="1 2" key="1">
    <citation type="submission" date="2017-04" db="EMBL/GenBank/DDBJ databases">
        <title>Accumulation and expression of multiple antibiotic resistance genes in Arcobacter cryaerophilus that thrives in sewage.</title>
        <authorList>
            <person name="Millar J.A."/>
            <person name="Raghavan R."/>
        </authorList>
    </citation>
    <scope>NUCLEOTIDE SEQUENCE [LARGE SCALE GENOMIC DNA]</scope>
    <source>
        <strain evidence="1 2">AZT-1</strain>
    </source>
</reference>